<keyword evidence="11" id="KW-1185">Reference proteome</keyword>
<feature type="non-terminal residue" evidence="10">
    <location>
        <position position="164"/>
    </location>
</feature>
<dbReference type="InterPro" id="IPR036986">
    <property type="entry name" value="S4_RNA-bd_sf"/>
</dbReference>
<evidence type="ECO:0000256" key="1">
    <source>
        <dbReference type="ARBA" id="ARBA00007465"/>
    </source>
</evidence>
<evidence type="ECO:0000256" key="6">
    <source>
        <dbReference type="PROSITE-ProRule" id="PRU00182"/>
    </source>
</evidence>
<evidence type="ECO:0000256" key="2">
    <source>
        <dbReference type="ARBA" id="ARBA00022730"/>
    </source>
</evidence>
<reference evidence="10" key="1">
    <citation type="submission" date="2021-06" db="EMBL/GenBank/DDBJ databases">
        <authorList>
            <person name="Kallberg Y."/>
            <person name="Tangrot J."/>
            <person name="Rosling A."/>
        </authorList>
    </citation>
    <scope>NUCLEOTIDE SEQUENCE</scope>
    <source>
        <strain evidence="10">MT106</strain>
    </source>
</reference>
<dbReference type="Pfam" id="PF00163">
    <property type="entry name" value="Ribosomal_S4"/>
    <property type="match status" value="1"/>
</dbReference>
<dbReference type="AlphaFoldDB" id="A0A9N9HH47"/>
<dbReference type="PANTHER" id="PTHR11831">
    <property type="entry name" value="30S 40S RIBOSOMAL PROTEIN"/>
    <property type="match status" value="1"/>
</dbReference>
<dbReference type="SMART" id="SM00363">
    <property type="entry name" value="S4"/>
    <property type="match status" value="1"/>
</dbReference>
<feature type="domain" description="RNA-binding S4" evidence="8">
    <location>
        <begin position="68"/>
        <end position="132"/>
    </location>
</feature>
<evidence type="ECO:0000256" key="5">
    <source>
        <dbReference type="ARBA" id="ARBA00023274"/>
    </source>
</evidence>
<dbReference type="GO" id="GO:0019843">
    <property type="term" value="F:rRNA binding"/>
    <property type="evidence" value="ECO:0007669"/>
    <property type="project" value="UniProtKB-KW"/>
</dbReference>
<dbReference type="GO" id="GO:0003735">
    <property type="term" value="F:structural constituent of ribosome"/>
    <property type="evidence" value="ECO:0007669"/>
    <property type="project" value="TreeGrafter"/>
</dbReference>
<evidence type="ECO:0000313" key="11">
    <source>
        <dbReference type="Proteomes" id="UP000789831"/>
    </source>
</evidence>
<comment type="caution">
    <text evidence="10">The sequence shown here is derived from an EMBL/GenBank/DDBJ whole genome shotgun (WGS) entry which is preliminary data.</text>
</comment>
<organism evidence="10 11">
    <name type="scientific">Ambispora gerdemannii</name>
    <dbReference type="NCBI Taxonomy" id="144530"/>
    <lineage>
        <taxon>Eukaryota</taxon>
        <taxon>Fungi</taxon>
        <taxon>Fungi incertae sedis</taxon>
        <taxon>Mucoromycota</taxon>
        <taxon>Glomeromycotina</taxon>
        <taxon>Glomeromycetes</taxon>
        <taxon>Archaeosporales</taxon>
        <taxon>Ambisporaceae</taxon>
        <taxon>Ambispora</taxon>
    </lineage>
</organism>
<evidence type="ECO:0000313" key="10">
    <source>
        <dbReference type="EMBL" id="CAG8686351.1"/>
    </source>
</evidence>
<dbReference type="EMBL" id="CAJVPL010012216">
    <property type="protein sequence ID" value="CAG8686351.1"/>
    <property type="molecule type" value="Genomic_DNA"/>
</dbReference>
<sequence>RGKKRITPPGVHGGKKRRKKSPYGLQLQEKQKVMYGYGWRDKQLKNEYLKAKSKAGDTGINLLVSSELRLDNLVLKSGLVNTLRFARQLVSYGHFLVDGKKVNIPSYKVEIGQITPSHINFDRQKLTINYLRHPMPEELKKEENGAIQTLKATKTKLGLKQVDD</sequence>
<keyword evidence="5" id="KW-0687">Ribonucleoprotein</keyword>
<dbReference type="NCBIfam" id="NF003717">
    <property type="entry name" value="PRK05327.1"/>
    <property type="match status" value="1"/>
</dbReference>
<keyword evidence="3 6" id="KW-0694">RNA-binding</keyword>
<dbReference type="Proteomes" id="UP000789831">
    <property type="component" value="Unassembled WGS sequence"/>
</dbReference>
<dbReference type="PANTHER" id="PTHR11831:SF4">
    <property type="entry name" value="SMALL RIBOSOMAL SUBUNIT PROTEIN US4M"/>
    <property type="match status" value="1"/>
</dbReference>
<dbReference type="InterPro" id="IPR022801">
    <property type="entry name" value="Ribosomal_uS4"/>
</dbReference>
<feature type="domain" description="Small ribosomal subunit protein uS4 N-terminal" evidence="9">
    <location>
        <begin position="1"/>
        <end position="69"/>
    </location>
</feature>
<dbReference type="GO" id="GO:0042274">
    <property type="term" value="P:ribosomal small subunit biogenesis"/>
    <property type="evidence" value="ECO:0007669"/>
    <property type="project" value="TreeGrafter"/>
</dbReference>
<evidence type="ECO:0000259" key="8">
    <source>
        <dbReference type="SMART" id="SM00363"/>
    </source>
</evidence>
<dbReference type="SUPFAM" id="SSF55174">
    <property type="entry name" value="Alpha-L RNA-binding motif"/>
    <property type="match status" value="1"/>
</dbReference>
<evidence type="ECO:0000259" key="9">
    <source>
        <dbReference type="SMART" id="SM01390"/>
    </source>
</evidence>
<dbReference type="InterPro" id="IPR002942">
    <property type="entry name" value="S4_RNA-bd"/>
</dbReference>
<keyword evidence="2" id="KW-0699">rRNA-binding</keyword>
<accession>A0A9N9HH47</accession>
<dbReference type="Gene3D" id="3.10.290.10">
    <property type="entry name" value="RNA-binding S4 domain"/>
    <property type="match status" value="1"/>
</dbReference>
<keyword evidence="4" id="KW-0689">Ribosomal protein</keyword>
<dbReference type="Gene3D" id="1.10.1050.10">
    <property type="entry name" value="Ribosomal Protein S4 Delta 41, Chain A, domain 1"/>
    <property type="match status" value="1"/>
</dbReference>
<evidence type="ECO:0000256" key="4">
    <source>
        <dbReference type="ARBA" id="ARBA00022980"/>
    </source>
</evidence>
<proteinExistence type="inferred from homology"/>
<comment type="similarity">
    <text evidence="1">Belongs to the universal ribosomal protein uS4 family.</text>
</comment>
<dbReference type="InterPro" id="IPR001912">
    <property type="entry name" value="Ribosomal_uS4_N"/>
</dbReference>
<gene>
    <name evidence="10" type="ORF">AGERDE_LOCUS12902</name>
</gene>
<protein>
    <submittedName>
        <fullName evidence="10">8625_t:CDS:1</fullName>
    </submittedName>
</protein>
<dbReference type="CDD" id="cd00165">
    <property type="entry name" value="S4"/>
    <property type="match status" value="1"/>
</dbReference>
<evidence type="ECO:0000256" key="7">
    <source>
        <dbReference type="SAM" id="MobiDB-lite"/>
    </source>
</evidence>
<evidence type="ECO:0000256" key="3">
    <source>
        <dbReference type="ARBA" id="ARBA00022884"/>
    </source>
</evidence>
<feature type="region of interest" description="Disordered" evidence="7">
    <location>
        <begin position="1"/>
        <end position="22"/>
    </location>
</feature>
<dbReference type="PROSITE" id="PS50889">
    <property type="entry name" value="S4"/>
    <property type="match status" value="1"/>
</dbReference>
<dbReference type="Pfam" id="PF01479">
    <property type="entry name" value="S4"/>
    <property type="match status" value="1"/>
</dbReference>
<dbReference type="SMART" id="SM01390">
    <property type="entry name" value="Ribosomal_S4"/>
    <property type="match status" value="1"/>
</dbReference>
<dbReference type="OrthoDB" id="2370435at2759"/>
<dbReference type="GO" id="GO:0015935">
    <property type="term" value="C:small ribosomal subunit"/>
    <property type="evidence" value="ECO:0007669"/>
    <property type="project" value="TreeGrafter"/>
</dbReference>
<name>A0A9N9HH47_9GLOM</name>